<sequence>MKKVAIFVHAGEQEGAKALHSLLYSQELHEAGHQVKVIFDGAGTAWVQKFEDPENQFNPLYKQVKELGVIEGVCEFCANAYGVNESVSSSGLQSIGDVGGHPSIAQLVSEDYEIIIL</sequence>
<dbReference type="RefSeq" id="WP_379930782.1">
    <property type="nucleotide sequence ID" value="NZ_JBHUMM010000043.1"/>
</dbReference>
<name>A0ABW5RE45_9BACL</name>
<reference evidence="2" key="1">
    <citation type="journal article" date="2019" name="Int. J. Syst. Evol. Microbiol.">
        <title>The Global Catalogue of Microorganisms (GCM) 10K type strain sequencing project: providing services to taxonomists for standard genome sequencing and annotation.</title>
        <authorList>
            <consortium name="The Broad Institute Genomics Platform"/>
            <consortium name="The Broad Institute Genome Sequencing Center for Infectious Disease"/>
            <person name="Wu L."/>
            <person name="Ma J."/>
        </authorList>
    </citation>
    <scope>NUCLEOTIDE SEQUENCE [LARGE SCALE GENOMIC DNA]</scope>
    <source>
        <strain evidence="2">KCTC 33676</strain>
    </source>
</reference>
<dbReference type="SUPFAM" id="SSF75169">
    <property type="entry name" value="DsrEFH-like"/>
    <property type="match status" value="1"/>
</dbReference>
<keyword evidence="2" id="KW-1185">Reference proteome</keyword>
<organism evidence="1 2">
    <name type="scientific">Marinicrinis sediminis</name>
    <dbReference type="NCBI Taxonomy" id="1652465"/>
    <lineage>
        <taxon>Bacteria</taxon>
        <taxon>Bacillati</taxon>
        <taxon>Bacillota</taxon>
        <taxon>Bacilli</taxon>
        <taxon>Bacillales</taxon>
        <taxon>Paenibacillaceae</taxon>
    </lineage>
</organism>
<dbReference type="InterPro" id="IPR003787">
    <property type="entry name" value="Sulphur_relay_DsrE/F-like"/>
</dbReference>
<accession>A0ABW5RE45</accession>
<proteinExistence type="predicted"/>
<dbReference type="InterPro" id="IPR027396">
    <property type="entry name" value="DsrEFH-like"/>
</dbReference>
<protein>
    <submittedName>
        <fullName evidence="1">DsrE family protein</fullName>
    </submittedName>
</protein>
<dbReference type="Pfam" id="PF02635">
    <property type="entry name" value="DsrE"/>
    <property type="match status" value="1"/>
</dbReference>
<comment type="caution">
    <text evidence="1">The sequence shown here is derived from an EMBL/GenBank/DDBJ whole genome shotgun (WGS) entry which is preliminary data.</text>
</comment>
<dbReference type="EMBL" id="JBHUMM010000043">
    <property type="protein sequence ID" value="MFD2673222.1"/>
    <property type="molecule type" value="Genomic_DNA"/>
</dbReference>
<dbReference type="Proteomes" id="UP001597497">
    <property type="component" value="Unassembled WGS sequence"/>
</dbReference>
<evidence type="ECO:0000313" key="1">
    <source>
        <dbReference type="EMBL" id="MFD2673222.1"/>
    </source>
</evidence>
<dbReference type="Gene3D" id="3.40.1260.10">
    <property type="entry name" value="DsrEFH-like"/>
    <property type="match status" value="1"/>
</dbReference>
<gene>
    <name evidence="1" type="ORF">ACFSUC_16740</name>
</gene>
<evidence type="ECO:0000313" key="2">
    <source>
        <dbReference type="Proteomes" id="UP001597497"/>
    </source>
</evidence>